<feature type="compositionally biased region" description="Polar residues" evidence="1">
    <location>
        <begin position="138"/>
        <end position="147"/>
    </location>
</feature>
<organism evidence="2 3">
    <name type="scientific">Potamilus streckersoni</name>
    <dbReference type="NCBI Taxonomy" id="2493646"/>
    <lineage>
        <taxon>Eukaryota</taxon>
        <taxon>Metazoa</taxon>
        <taxon>Spiralia</taxon>
        <taxon>Lophotrochozoa</taxon>
        <taxon>Mollusca</taxon>
        <taxon>Bivalvia</taxon>
        <taxon>Autobranchia</taxon>
        <taxon>Heteroconchia</taxon>
        <taxon>Palaeoheterodonta</taxon>
        <taxon>Unionida</taxon>
        <taxon>Unionoidea</taxon>
        <taxon>Unionidae</taxon>
        <taxon>Ambleminae</taxon>
        <taxon>Lampsilini</taxon>
        <taxon>Potamilus</taxon>
    </lineage>
</organism>
<comment type="caution">
    <text evidence="2">The sequence shown here is derived from an EMBL/GenBank/DDBJ whole genome shotgun (WGS) entry which is preliminary data.</text>
</comment>
<feature type="compositionally biased region" description="Basic residues" evidence="1">
    <location>
        <begin position="155"/>
        <end position="164"/>
    </location>
</feature>
<evidence type="ECO:0000256" key="1">
    <source>
        <dbReference type="SAM" id="MobiDB-lite"/>
    </source>
</evidence>
<reference evidence="2" key="3">
    <citation type="submission" date="2023-05" db="EMBL/GenBank/DDBJ databases">
        <authorList>
            <person name="Smith C.H."/>
        </authorList>
    </citation>
    <scope>NUCLEOTIDE SEQUENCE</scope>
    <source>
        <strain evidence="2">CHS0354</strain>
        <tissue evidence="2">Mantle</tissue>
    </source>
</reference>
<dbReference type="EMBL" id="JAEAOA010001201">
    <property type="protein sequence ID" value="KAK3587848.1"/>
    <property type="molecule type" value="Genomic_DNA"/>
</dbReference>
<name>A0AAE0VRF3_9BIVA</name>
<evidence type="ECO:0000313" key="2">
    <source>
        <dbReference type="EMBL" id="KAK3587848.1"/>
    </source>
</evidence>
<dbReference type="Proteomes" id="UP001195483">
    <property type="component" value="Unassembled WGS sequence"/>
</dbReference>
<dbReference type="AlphaFoldDB" id="A0AAE0VRF3"/>
<reference evidence="2" key="2">
    <citation type="journal article" date="2021" name="Genome Biol. Evol.">
        <title>Developing a high-quality reference genome for a parasitic bivalve with doubly uniparental inheritance (Bivalvia: Unionida).</title>
        <authorList>
            <person name="Smith C.H."/>
        </authorList>
    </citation>
    <scope>NUCLEOTIDE SEQUENCE</scope>
    <source>
        <strain evidence="2">CHS0354</strain>
        <tissue evidence="2">Mantle</tissue>
    </source>
</reference>
<sequence length="232" mass="26455">MASTKEKCISSKMRDRLYIRIRTRLGNLASSIRGCLSVIRDRLLLFLGMDRRFVNPEKYDGDSSLNLFRTPNNDKNRNYDLSDKLSIEKRIQCMLQCCFRGSDVGADEENSYVFNIPSNKSPRLKSHLRRKETGDSLHFNTFSGDESTPSTPTPNRRRRARNTKRSPASFRRLEVGVSPTASDHQQADSCGSDTQKLQNKKEDSGTEHSTTSESHVTNIKQVTLEFQDEAKQ</sequence>
<gene>
    <name evidence="2" type="ORF">CHS0354_019718</name>
</gene>
<feature type="compositionally biased region" description="Polar residues" evidence="1">
    <location>
        <begin position="179"/>
        <end position="197"/>
    </location>
</feature>
<feature type="region of interest" description="Disordered" evidence="1">
    <location>
        <begin position="135"/>
        <end position="232"/>
    </location>
</feature>
<keyword evidence="3" id="KW-1185">Reference proteome</keyword>
<evidence type="ECO:0000313" key="3">
    <source>
        <dbReference type="Proteomes" id="UP001195483"/>
    </source>
</evidence>
<accession>A0AAE0VRF3</accession>
<reference evidence="2" key="1">
    <citation type="journal article" date="2021" name="Genome Biol. Evol.">
        <title>A High-Quality Reference Genome for a Parasitic Bivalve with Doubly Uniparental Inheritance (Bivalvia: Unionida).</title>
        <authorList>
            <person name="Smith C.H."/>
        </authorList>
    </citation>
    <scope>NUCLEOTIDE SEQUENCE</scope>
    <source>
        <strain evidence="2">CHS0354</strain>
    </source>
</reference>
<protein>
    <submittedName>
        <fullName evidence="2">Uncharacterized protein</fullName>
    </submittedName>
</protein>
<proteinExistence type="predicted"/>